<feature type="domain" description="Glycosyl transferase family 1" evidence="1">
    <location>
        <begin position="202"/>
        <end position="377"/>
    </location>
</feature>
<dbReference type="Pfam" id="PF13439">
    <property type="entry name" value="Glyco_transf_4"/>
    <property type="match status" value="1"/>
</dbReference>
<dbReference type="PANTHER" id="PTHR45947">
    <property type="entry name" value="SULFOQUINOVOSYL TRANSFERASE SQD2"/>
    <property type="match status" value="1"/>
</dbReference>
<proteinExistence type="predicted"/>
<evidence type="ECO:0000259" key="2">
    <source>
        <dbReference type="Pfam" id="PF13439"/>
    </source>
</evidence>
<dbReference type="InterPro" id="IPR050194">
    <property type="entry name" value="Glycosyltransferase_grp1"/>
</dbReference>
<protein>
    <submittedName>
        <fullName evidence="3">Glycosyltransferase</fullName>
    </submittedName>
</protein>
<dbReference type="InterPro" id="IPR001296">
    <property type="entry name" value="Glyco_trans_1"/>
</dbReference>
<dbReference type="AlphaFoldDB" id="A0A8T3VUN4"/>
<evidence type="ECO:0000259" key="1">
    <source>
        <dbReference type="Pfam" id="PF00534"/>
    </source>
</evidence>
<name>A0A8T3VUN4_METOL</name>
<dbReference type="Pfam" id="PF00534">
    <property type="entry name" value="Glycos_transf_1"/>
    <property type="match status" value="1"/>
</dbReference>
<dbReference type="InterPro" id="IPR028098">
    <property type="entry name" value="Glyco_trans_4-like_N"/>
</dbReference>
<dbReference type="PANTHER" id="PTHR45947:SF3">
    <property type="entry name" value="SULFOQUINOVOSYL TRANSFERASE SQD2"/>
    <property type="match status" value="1"/>
</dbReference>
<organism evidence="3 4">
    <name type="scientific">Methanobrevibacter olleyae</name>
    <dbReference type="NCBI Taxonomy" id="294671"/>
    <lineage>
        <taxon>Archaea</taxon>
        <taxon>Methanobacteriati</taxon>
        <taxon>Methanobacteriota</taxon>
        <taxon>Methanomada group</taxon>
        <taxon>Methanobacteria</taxon>
        <taxon>Methanobacteriales</taxon>
        <taxon>Methanobacteriaceae</taxon>
        <taxon>Methanobrevibacter</taxon>
    </lineage>
</organism>
<dbReference type="GO" id="GO:0016757">
    <property type="term" value="F:glycosyltransferase activity"/>
    <property type="evidence" value="ECO:0007669"/>
    <property type="project" value="InterPro"/>
</dbReference>
<reference evidence="3" key="1">
    <citation type="submission" date="2019-04" db="EMBL/GenBank/DDBJ databases">
        <title>Evolution of Biomass-Degrading Anaerobic Consortia Revealed by Metagenomics.</title>
        <authorList>
            <person name="Peng X."/>
        </authorList>
    </citation>
    <scope>NUCLEOTIDE SEQUENCE</scope>
    <source>
        <strain evidence="3">SIG14</strain>
    </source>
</reference>
<feature type="domain" description="Glycosyltransferase subfamily 4-like N-terminal" evidence="2">
    <location>
        <begin position="17"/>
        <end position="191"/>
    </location>
</feature>
<dbReference type="EMBL" id="SUTG01000009">
    <property type="protein sequence ID" value="MBE6512138.1"/>
    <property type="molecule type" value="Genomic_DNA"/>
</dbReference>
<sequence>MKILHVAHFFYPCLSAGGVVNASYQIASMQSRDNDVKVISSDSCKERLKFPNGRYDVDVDGIKVDYFRNLSNGFKLKTMLDTPLAAPFKIRKDIKDYGIVHIHEHRQTLAIIASYFARKNNIPYIVQAHGSVLPFFQKEGMKNFFDKVFGFKILHNASCVFALTEVEKEQYLKMGVDEERIEIVPLGINLEEYEDLPSFGAFRSKFNIAEHDKLILFVGRIHEIKGIDLLINSFNDLINQSNDKKSSKDIDSSSIKLAIVGPDDGYLTKLEDMIKEYSLEENVIITGPLYNEEKQEALVDCDVFVMPSKYESFTTSGLEAMACSKPLVLTKNNHIHDWVDGNVGLACDDNKDSLREAIEKILFDEEMSLIFAENGRKLIKEKYNWDIINNQILEIYNKIL</sequence>
<evidence type="ECO:0000313" key="4">
    <source>
        <dbReference type="Proteomes" id="UP000732619"/>
    </source>
</evidence>
<gene>
    <name evidence="3" type="ORF">E7Z75_03150</name>
</gene>
<dbReference type="Proteomes" id="UP000732619">
    <property type="component" value="Unassembled WGS sequence"/>
</dbReference>
<comment type="caution">
    <text evidence="3">The sequence shown here is derived from an EMBL/GenBank/DDBJ whole genome shotgun (WGS) entry which is preliminary data.</text>
</comment>
<dbReference type="Gene3D" id="3.40.50.2000">
    <property type="entry name" value="Glycogen Phosphorylase B"/>
    <property type="match status" value="2"/>
</dbReference>
<accession>A0A8T3VUN4</accession>
<evidence type="ECO:0000313" key="3">
    <source>
        <dbReference type="EMBL" id="MBE6512138.1"/>
    </source>
</evidence>
<dbReference type="SUPFAM" id="SSF53756">
    <property type="entry name" value="UDP-Glycosyltransferase/glycogen phosphorylase"/>
    <property type="match status" value="1"/>
</dbReference>